<keyword evidence="2" id="KW-1185">Reference proteome</keyword>
<organism evidence="1 2">
    <name type="scientific">Brevundimonas aurantiaca</name>
    <dbReference type="NCBI Taxonomy" id="74316"/>
    <lineage>
        <taxon>Bacteria</taxon>
        <taxon>Pseudomonadati</taxon>
        <taxon>Pseudomonadota</taxon>
        <taxon>Alphaproteobacteria</taxon>
        <taxon>Caulobacterales</taxon>
        <taxon>Caulobacteraceae</taxon>
        <taxon>Brevundimonas</taxon>
    </lineage>
</organism>
<dbReference type="AlphaFoldDB" id="A0A7W9C5W7"/>
<proteinExistence type="predicted"/>
<sequence>MTEGAGQHLYDAVSAQKHQVVDSFADQREQLRKAVADQRLAAMPEEMRRAALGPSAQVSREIVDALRAIIAQEVTRQLDLAICAMLARAAETEEGAALSAEATHS</sequence>
<dbReference type="RefSeq" id="WP_183215578.1">
    <property type="nucleotide sequence ID" value="NZ_CAJFZW010000040.1"/>
</dbReference>
<reference evidence="1 2" key="1">
    <citation type="submission" date="2020-08" db="EMBL/GenBank/DDBJ databases">
        <title>Genomic Encyclopedia of Type Strains, Phase IV (KMG-IV): sequencing the most valuable type-strain genomes for metagenomic binning, comparative biology and taxonomic classification.</title>
        <authorList>
            <person name="Goeker M."/>
        </authorList>
    </citation>
    <scope>NUCLEOTIDE SEQUENCE [LARGE SCALE GENOMIC DNA]</scope>
    <source>
        <strain evidence="1 2">DSM 4731</strain>
    </source>
</reference>
<accession>A0A7W9C5W7</accession>
<gene>
    <name evidence="1" type="ORF">GGQ93_001055</name>
</gene>
<name>A0A7W9C5W7_9CAUL</name>
<evidence type="ECO:0000313" key="1">
    <source>
        <dbReference type="EMBL" id="MBB5739353.1"/>
    </source>
</evidence>
<dbReference type="EMBL" id="JACHOQ010000002">
    <property type="protein sequence ID" value="MBB5739353.1"/>
    <property type="molecule type" value="Genomic_DNA"/>
</dbReference>
<comment type="caution">
    <text evidence="1">The sequence shown here is derived from an EMBL/GenBank/DDBJ whole genome shotgun (WGS) entry which is preliminary data.</text>
</comment>
<evidence type="ECO:0000313" key="2">
    <source>
        <dbReference type="Proteomes" id="UP000527324"/>
    </source>
</evidence>
<protein>
    <submittedName>
        <fullName evidence="1">Uncharacterized protein</fullName>
    </submittedName>
</protein>
<dbReference type="Proteomes" id="UP000527324">
    <property type="component" value="Unassembled WGS sequence"/>
</dbReference>